<accession>A0ACC0VVS0</accession>
<sequence length="92" mass="10085">MDFNSTKKHLTLLIKLTFPLRALINSLLKFPCHQHITTKMQVEPPVKDNDVKLSVGDGDVTSQGVDSNGIVVGRWKTGIFGFTDSMVPNGTS</sequence>
<dbReference type="Proteomes" id="UP001163321">
    <property type="component" value="Chromosome 7"/>
</dbReference>
<keyword evidence="2" id="KW-1185">Reference proteome</keyword>
<dbReference type="EMBL" id="CM047586">
    <property type="protein sequence ID" value="KAI9909561.1"/>
    <property type="molecule type" value="Genomic_DNA"/>
</dbReference>
<protein>
    <submittedName>
        <fullName evidence="1">Uncharacterized protein</fullName>
    </submittedName>
</protein>
<reference evidence="1 2" key="1">
    <citation type="journal article" date="2022" name="bioRxiv">
        <title>The genome of the oomycete Peronosclerospora sorghi, a cosmopolitan pathogen of maize and sorghum, is inflated with dispersed pseudogenes.</title>
        <authorList>
            <person name="Fletcher K."/>
            <person name="Martin F."/>
            <person name="Isakeit T."/>
            <person name="Cavanaugh K."/>
            <person name="Magill C."/>
            <person name="Michelmore R."/>
        </authorList>
    </citation>
    <scope>NUCLEOTIDE SEQUENCE [LARGE SCALE GENOMIC DNA]</scope>
    <source>
        <strain evidence="1">P6</strain>
    </source>
</reference>
<name>A0ACC0VVS0_9STRA</name>
<comment type="caution">
    <text evidence="1">The sequence shown here is derived from an EMBL/GenBank/DDBJ whole genome shotgun (WGS) entry which is preliminary data.</text>
</comment>
<evidence type="ECO:0000313" key="2">
    <source>
        <dbReference type="Proteomes" id="UP001163321"/>
    </source>
</evidence>
<evidence type="ECO:0000313" key="1">
    <source>
        <dbReference type="EMBL" id="KAI9909561.1"/>
    </source>
</evidence>
<gene>
    <name evidence="1" type="ORF">PsorP6_015314</name>
</gene>
<organism evidence="1 2">
    <name type="scientific">Peronosclerospora sorghi</name>
    <dbReference type="NCBI Taxonomy" id="230839"/>
    <lineage>
        <taxon>Eukaryota</taxon>
        <taxon>Sar</taxon>
        <taxon>Stramenopiles</taxon>
        <taxon>Oomycota</taxon>
        <taxon>Peronosporomycetes</taxon>
        <taxon>Peronosporales</taxon>
        <taxon>Peronosporaceae</taxon>
        <taxon>Peronosclerospora</taxon>
    </lineage>
</organism>
<proteinExistence type="predicted"/>